<organism evidence="1 2">
    <name type="scientific">Xylaria bambusicola</name>
    <dbReference type="NCBI Taxonomy" id="326684"/>
    <lineage>
        <taxon>Eukaryota</taxon>
        <taxon>Fungi</taxon>
        <taxon>Dikarya</taxon>
        <taxon>Ascomycota</taxon>
        <taxon>Pezizomycotina</taxon>
        <taxon>Sordariomycetes</taxon>
        <taxon>Xylariomycetidae</taxon>
        <taxon>Xylariales</taxon>
        <taxon>Xylariaceae</taxon>
        <taxon>Xylaria</taxon>
    </lineage>
</organism>
<dbReference type="Proteomes" id="UP001305414">
    <property type="component" value="Unassembled WGS sequence"/>
</dbReference>
<reference evidence="1 2" key="1">
    <citation type="submission" date="2023-10" db="EMBL/GenBank/DDBJ databases">
        <title>Draft genome sequence of Xylaria bambusicola isolate GMP-LS, the root and basal stem rot pathogen of sugarcane in Indonesia.</title>
        <authorList>
            <person name="Selvaraj P."/>
            <person name="Muralishankar V."/>
            <person name="Muruganantham S."/>
            <person name="Sp S."/>
            <person name="Haryani S."/>
            <person name="Lau K.J.X."/>
            <person name="Naqvi N.I."/>
        </authorList>
    </citation>
    <scope>NUCLEOTIDE SEQUENCE [LARGE SCALE GENOMIC DNA]</scope>
    <source>
        <strain evidence="1">GMP-LS</strain>
    </source>
</reference>
<comment type="caution">
    <text evidence="1">The sequence shown here is derived from an EMBL/GenBank/DDBJ whole genome shotgun (WGS) entry which is preliminary data.</text>
</comment>
<evidence type="ECO:0000313" key="2">
    <source>
        <dbReference type="Proteomes" id="UP001305414"/>
    </source>
</evidence>
<keyword evidence="2" id="KW-1185">Reference proteome</keyword>
<dbReference type="AlphaFoldDB" id="A0AAN7USP5"/>
<sequence>MNRLASNAPWTCTSCRTQLLRHARFQRPSSQSYSTRLSGCSKRGPRTRAGIVVLTASATGAAGAGVLAFTDDIKYGYDATERTGRVAAALALCINDYRTSLNQREKTDNLEEQDLILKQCHKRCAERTLEVLEKNGGIFIKLGQHLVFSFDPSDRGKC</sequence>
<name>A0AAN7USP5_9PEZI</name>
<protein>
    <submittedName>
        <fullName evidence="1">Uncharacterized protein</fullName>
    </submittedName>
</protein>
<accession>A0AAN7USP5</accession>
<gene>
    <name evidence="1" type="ORF">RRF57_007845</name>
</gene>
<evidence type="ECO:0000313" key="1">
    <source>
        <dbReference type="EMBL" id="KAK5632131.1"/>
    </source>
</evidence>
<dbReference type="EMBL" id="JAWHQM010000023">
    <property type="protein sequence ID" value="KAK5632131.1"/>
    <property type="molecule type" value="Genomic_DNA"/>
</dbReference>
<proteinExistence type="predicted"/>